<keyword evidence="3" id="KW-1185">Reference proteome</keyword>
<evidence type="ECO:0000256" key="1">
    <source>
        <dbReference type="SAM" id="MobiDB-lite"/>
    </source>
</evidence>
<proteinExistence type="predicted"/>
<protein>
    <submittedName>
        <fullName evidence="2">Uncharacterized protein</fullName>
    </submittedName>
</protein>
<feature type="region of interest" description="Disordered" evidence="1">
    <location>
        <begin position="51"/>
        <end position="93"/>
    </location>
</feature>
<evidence type="ECO:0000313" key="3">
    <source>
        <dbReference type="Proteomes" id="UP000499080"/>
    </source>
</evidence>
<dbReference type="AlphaFoldDB" id="A0A4Y2HAM8"/>
<dbReference type="EMBL" id="BGPR01001816">
    <property type="protein sequence ID" value="GBM62435.1"/>
    <property type="molecule type" value="Genomic_DNA"/>
</dbReference>
<name>A0A4Y2HAM8_ARAVE</name>
<sequence>MFEQQLRIIDDVERLYPLRPSLPLRFSRHDSQTSCKSGTLSHVRRRNEGLRTSLDTVSTDEESLFDDEEEIGHDEEYNNNPDSSTDGDTDIEVDIRRLVK</sequence>
<organism evidence="2 3">
    <name type="scientific">Araneus ventricosus</name>
    <name type="common">Orbweaver spider</name>
    <name type="synonym">Epeira ventricosa</name>
    <dbReference type="NCBI Taxonomy" id="182803"/>
    <lineage>
        <taxon>Eukaryota</taxon>
        <taxon>Metazoa</taxon>
        <taxon>Ecdysozoa</taxon>
        <taxon>Arthropoda</taxon>
        <taxon>Chelicerata</taxon>
        <taxon>Arachnida</taxon>
        <taxon>Araneae</taxon>
        <taxon>Araneomorphae</taxon>
        <taxon>Entelegynae</taxon>
        <taxon>Araneoidea</taxon>
        <taxon>Araneidae</taxon>
        <taxon>Araneus</taxon>
    </lineage>
</organism>
<gene>
    <name evidence="2" type="ORF">AVEN_180846_1</name>
</gene>
<accession>A0A4Y2HAM8</accession>
<evidence type="ECO:0000313" key="2">
    <source>
        <dbReference type="EMBL" id="GBM62435.1"/>
    </source>
</evidence>
<feature type="compositionally biased region" description="Acidic residues" evidence="1">
    <location>
        <begin position="58"/>
        <end position="73"/>
    </location>
</feature>
<dbReference type="Proteomes" id="UP000499080">
    <property type="component" value="Unassembled WGS sequence"/>
</dbReference>
<reference evidence="2 3" key="1">
    <citation type="journal article" date="2019" name="Sci. Rep.">
        <title>Orb-weaving spider Araneus ventricosus genome elucidates the spidroin gene catalogue.</title>
        <authorList>
            <person name="Kono N."/>
            <person name="Nakamura H."/>
            <person name="Ohtoshi R."/>
            <person name="Moran D.A.P."/>
            <person name="Shinohara A."/>
            <person name="Yoshida Y."/>
            <person name="Fujiwara M."/>
            <person name="Mori M."/>
            <person name="Tomita M."/>
            <person name="Arakawa K."/>
        </authorList>
    </citation>
    <scope>NUCLEOTIDE SEQUENCE [LARGE SCALE GENOMIC DNA]</scope>
</reference>
<comment type="caution">
    <text evidence="2">The sequence shown here is derived from an EMBL/GenBank/DDBJ whole genome shotgun (WGS) entry which is preliminary data.</text>
</comment>